<dbReference type="Pfam" id="PF01399">
    <property type="entry name" value="PCI"/>
    <property type="match status" value="1"/>
</dbReference>
<dbReference type="InterPro" id="IPR035298">
    <property type="entry name" value="PSMD13"/>
</dbReference>
<dbReference type="InterPro" id="IPR000717">
    <property type="entry name" value="PCI_dom"/>
</dbReference>
<sequence>MDPDIQHALQELAENSGEELQVYYIQFEELYERKLWKQLADLVQEFYNHDESHHMRLKLYRNFVLHFAKHINQLKLVSFGIAAAAELEDRKEALQFMEELASQIKRPDHNDAYVYATIEAARLQLALGDIEGAKKATEEAGGVIDSFDSVDPLIHAAYYRVSADYHKAKAEYTPYYRQALLYLACVKMDDLPKAEAQERAFDLSIAALLGTDIYNFGELLLHPVLQTLAGTEHAWLRDFLAALNAGDLSSFEQLLPKVAKLPLLQQSLPFLRQKICLMTLIEAVFKRPTHDRVLTFATIASETRLPVYEVEHLLMKALALKLIQGSIDQVDSTVSISWVQPRVLDLRQIGDMKDRLQSWSTHVQKLESSMQNETRSFIEAA</sequence>
<dbReference type="GO" id="GO:0006511">
    <property type="term" value="P:ubiquitin-dependent protein catabolic process"/>
    <property type="evidence" value="ECO:0007669"/>
    <property type="project" value="TreeGrafter"/>
</dbReference>
<dbReference type="Gene3D" id="1.25.40.570">
    <property type="match status" value="1"/>
</dbReference>
<keyword evidence="5" id="KW-1185">Reference proteome</keyword>
<dbReference type="PANTHER" id="PTHR10539:SF0">
    <property type="entry name" value="26S PROTEASOME NON-ATPASE REGULATORY SUBUNIT 13"/>
    <property type="match status" value="1"/>
</dbReference>
<evidence type="ECO:0000259" key="3">
    <source>
        <dbReference type="PROSITE" id="PS50250"/>
    </source>
</evidence>
<dbReference type="OMA" id="SFEDYWE"/>
<dbReference type="Proteomes" id="UP000193685">
    <property type="component" value="Unassembled WGS sequence"/>
</dbReference>
<dbReference type="STRING" id="56484.A0A1Y2F1E0"/>
<keyword evidence="2" id="KW-0647">Proteasome</keyword>
<dbReference type="GeneID" id="63782576"/>
<name>A0A1Y2F1E0_PROLT</name>
<feature type="domain" description="PCI" evidence="3">
    <location>
        <begin position="172"/>
        <end position="341"/>
    </location>
</feature>
<dbReference type="InterPro" id="IPR054179">
    <property type="entry name" value="PSD13_N"/>
</dbReference>
<dbReference type="SMART" id="SM00088">
    <property type="entry name" value="PINT"/>
    <property type="match status" value="1"/>
</dbReference>
<evidence type="ECO:0000256" key="2">
    <source>
        <dbReference type="ARBA" id="ARBA00022942"/>
    </source>
</evidence>
<dbReference type="Pfam" id="PF18261">
    <property type="entry name" value="Rpn9_C"/>
    <property type="match status" value="1"/>
</dbReference>
<organism evidence="4 5">
    <name type="scientific">Protomyces lactucae-debilis</name>
    <dbReference type="NCBI Taxonomy" id="2754530"/>
    <lineage>
        <taxon>Eukaryota</taxon>
        <taxon>Fungi</taxon>
        <taxon>Dikarya</taxon>
        <taxon>Ascomycota</taxon>
        <taxon>Taphrinomycotina</taxon>
        <taxon>Taphrinomycetes</taxon>
        <taxon>Taphrinales</taxon>
        <taxon>Protomycetaceae</taxon>
        <taxon>Protomyces</taxon>
    </lineage>
</organism>
<dbReference type="AlphaFoldDB" id="A0A1Y2F1E0"/>
<reference evidence="4 5" key="1">
    <citation type="submission" date="2016-07" db="EMBL/GenBank/DDBJ databases">
        <title>Pervasive Adenine N6-methylation of Active Genes in Fungi.</title>
        <authorList>
            <consortium name="DOE Joint Genome Institute"/>
            <person name="Mondo S.J."/>
            <person name="Dannebaum R.O."/>
            <person name="Kuo R.C."/>
            <person name="Labutti K."/>
            <person name="Haridas S."/>
            <person name="Kuo A."/>
            <person name="Salamov A."/>
            <person name="Ahrendt S.R."/>
            <person name="Lipzen A."/>
            <person name="Sullivan W."/>
            <person name="Andreopoulos W.B."/>
            <person name="Clum A."/>
            <person name="Lindquist E."/>
            <person name="Daum C."/>
            <person name="Ramamoorthy G.K."/>
            <person name="Gryganskyi A."/>
            <person name="Culley D."/>
            <person name="Magnuson J.K."/>
            <person name="James T.Y."/>
            <person name="O'Malley M.A."/>
            <person name="Stajich J.E."/>
            <person name="Spatafora J.W."/>
            <person name="Visel A."/>
            <person name="Grigoriev I.V."/>
        </authorList>
    </citation>
    <scope>NUCLEOTIDE SEQUENCE [LARGE SCALE GENOMIC DNA]</scope>
    <source>
        <strain evidence="4 5">12-1054</strain>
    </source>
</reference>
<dbReference type="Pfam" id="PF22037">
    <property type="entry name" value="PSD13_N"/>
    <property type="match status" value="1"/>
</dbReference>
<proteinExistence type="inferred from homology"/>
<dbReference type="RefSeq" id="XP_040723064.1">
    <property type="nucleotide sequence ID" value="XM_040865977.1"/>
</dbReference>
<dbReference type="GO" id="GO:0008541">
    <property type="term" value="C:proteasome regulatory particle, lid subcomplex"/>
    <property type="evidence" value="ECO:0007669"/>
    <property type="project" value="TreeGrafter"/>
</dbReference>
<dbReference type="InterPro" id="IPR036390">
    <property type="entry name" value="WH_DNA-bd_sf"/>
</dbReference>
<comment type="similarity">
    <text evidence="1">Belongs to the proteasome subunit S11 family.</text>
</comment>
<comment type="caution">
    <text evidence="4">The sequence shown here is derived from an EMBL/GenBank/DDBJ whole genome shotgun (WGS) entry which is preliminary data.</text>
</comment>
<dbReference type="InterPro" id="IPR040798">
    <property type="entry name" value="Rpn9_C"/>
</dbReference>
<dbReference type="PROSITE" id="PS50250">
    <property type="entry name" value="PCI"/>
    <property type="match status" value="1"/>
</dbReference>
<dbReference type="PANTHER" id="PTHR10539">
    <property type="entry name" value="26S PROTEASOME NON-ATPASE REGULATORY SUBUNIT 13"/>
    <property type="match status" value="1"/>
</dbReference>
<dbReference type="GO" id="GO:0005829">
    <property type="term" value="C:cytosol"/>
    <property type="evidence" value="ECO:0007669"/>
    <property type="project" value="TreeGrafter"/>
</dbReference>
<dbReference type="GO" id="GO:0005634">
    <property type="term" value="C:nucleus"/>
    <property type="evidence" value="ECO:0007669"/>
    <property type="project" value="TreeGrafter"/>
</dbReference>
<evidence type="ECO:0000313" key="5">
    <source>
        <dbReference type="Proteomes" id="UP000193685"/>
    </source>
</evidence>
<evidence type="ECO:0000256" key="1">
    <source>
        <dbReference type="ARBA" id="ARBA00006207"/>
    </source>
</evidence>
<dbReference type="SUPFAM" id="SSF46785">
    <property type="entry name" value="Winged helix' DNA-binding domain"/>
    <property type="match status" value="1"/>
</dbReference>
<dbReference type="EMBL" id="MCFI01000019">
    <property type="protein sequence ID" value="ORY77679.1"/>
    <property type="molecule type" value="Genomic_DNA"/>
</dbReference>
<dbReference type="OrthoDB" id="1093at2759"/>
<gene>
    <name evidence="4" type="ORF">BCR37DRAFT_118874</name>
</gene>
<evidence type="ECO:0000313" key="4">
    <source>
        <dbReference type="EMBL" id="ORY77679.1"/>
    </source>
</evidence>
<protein>
    <recommendedName>
        <fullName evidence="3">PCI domain-containing protein</fullName>
    </recommendedName>
</protein>
<accession>A0A1Y2F1E0</accession>
<dbReference type="GO" id="GO:0005198">
    <property type="term" value="F:structural molecule activity"/>
    <property type="evidence" value="ECO:0007669"/>
    <property type="project" value="TreeGrafter"/>
</dbReference>